<name>A0ACB8FZY9_9SAUR</name>
<evidence type="ECO:0000313" key="1">
    <source>
        <dbReference type="EMBL" id="KAH8012849.1"/>
    </source>
</evidence>
<gene>
    <name evidence="1" type="ORF">K3G42_004275</name>
</gene>
<proteinExistence type="predicted"/>
<organism evidence="1 2">
    <name type="scientific">Sphaerodactylus townsendi</name>
    <dbReference type="NCBI Taxonomy" id="933632"/>
    <lineage>
        <taxon>Eukaryota</taxon>
        <taxon>Metazoa</taxon>
        <taxon>Chordata</taxon>
        <taxon>Craniata</taxon>
        <taxon>Vertebrata</taxon>
        <taxon>Euteleostomi</taxon>
        <taxon>Lepidosauria</taxon>
        <taxon>Squamata</taxon>
        <taxon>Bifurcata</taxon>
        <taxon>Gekkota</taxon>
        <taxon>Sphaerodactylidae</taxon>
        <taxon>Sphaerodactylus</taxon>
    </lineage>
</organism>
<reference evidence="1" key="1">
    <citation type="submission" date="2021-08" db="EMBL/GenBank/DDBJ databases">
        <title>The first chromosome-level gecko genome reveals the dynamic sex chromosomes of Neotropical dwarf geckos (Sphaerodactylidae: Sphaerodactylus).</title>
        <authorList>
            <person name="Pinto B.J."/>
            <person name="Keating S.E."/>
            <person name="Gamble T."/>
        </authorList>
    </citation>
    <scope>NUCLEOTIDE SEQUENCE</scope>
    <source>
        <strain evidence="1">TG3544</strain>
    </source>
</reference>
<evidence type="ECO:0000313" key="2">
    <source>
        <dbReference type="Proteomes" id="UP000827872"/>
    </source>
</evidence>
<dbReference type="EMBL" id="CM037615">
    <property type="protein sequence ID" value="KAH8012849.1"/>
    <property type="molecule type" value="Genomic_DNA"/>
</dbReference>
<sequence length="103" mass="11100">MAGIFKGTRHSKMCFRGTVGSDCVVGHIRGPLIGVGRVRPKGLKYIPPHPHPIPPHLAKQRNTSGWDMLRGDGSVAPQPAGPGQESCQRSINQSLLQSQTPTR</sequence>
<comment type="caution">
    <text evidence="1">The sequence shown here is derived from an EMBL/GenBank/DDBJ whole genome shotgun (WGS) entry which is preliminary data.</text>
</comment>
<accession>A0ACB8FZY9</accession>
<dbReference type="Proteomes" id="UP000827872">
    <property type="component" value="Linkage Group LG02"/>
</dbReference>
<keyword evidence="2" id="KW-1185">Reference proteome</keyword>
<protein>
    <submittedName>
        <fullName evidence="1">Uncharacterized protein</fullName>
    </submittedName>
</protein>